<evidence type="ECO:0000313" key="3">
    <source>
        <dbReference type="Proteomes" id="UP000647836"/>
    </source>
</evidence>
<dbReference type="PROSITE" id="PS51186">
    <property type="entry name" value="GNAT"/>
    <property type="match status" value="1"/>
</dbReference>
<accession>A0ABR9U090</accession>
<dbReference type="EMBL" id="JADEXF010000443">
    <property type="protein sequence ID" value="MBE9106086.1"/>
    <property type="molecule type" value="Genomic_DNA"/>
</dbReference>
<protein>
    <submittedName>
        <fullName evidence="2">GNAT family N-acetyltransferase</fullName>
    </submittedName>
</protein>
<dbReference type="Pfam" id="PF00583">
    <property type="entry name" value="Acetyltransf_1"/>
    <property type="match status" value="1"/>
</dbReference>
<feature type="domain" description="N-acetyltransferase" evidence="1">
    <location>
        <begin position="46"/>
        <end position="183"/>
    </location>
</feature>
<dbReference type="Proteomes" id="UP000647836">
    <property type="component" value="Unassembled WGS sequence"/>
</dbReference>
<dbReference type="Gene3D" id="3.40.630.30">
    <property type="match status" value="1"/>
</dbReference>
<dbReference type="CDD" id="cd04301">
    <property type="entry name" value="NAT_SF"/>
    <property type="match status" value="1"/>
</dbReference>
<reference evidence="2 3" key="1">
    <citation type="submission" date="2020-10" db="EMBL/GenBank/DDBJ databases">
        <authorList>
            <person name="Castelo-Branco R."/>
            <person name="Eusebio N."/>
            <person name="Adriana R."/>
            <person name="Vieira A."/>
            <person name="Brugerolle De Fraissinette N."/>
            <person name="Rezende De Castro R."/>
            <person name="Schneider M.P."/>
            <person name="Vasconcelos V."/>
            <person name="Leao P.N."/>
        </authorList>
    </citation>
    <scope>NUCLEOTIDE SEQUENCE [LARGE SCALE GENOMIC DNA]</scope>
    <source>
        <strain evidence="2 3">LEGE 07299</strain>
    </source>
</reference>
<name>A0ABR9U090_9NOSO</name>
<gene>
    <name evidence="2" type="ORF">IQ229_14390</name>
</gene>
<proteinExistence type="predicted"/>
<evidence type="ECO:0000259" key="1">
    <source>
        <dbReference type="PROSITE" id="PS51186"/>
    </source>
</evidence>
<keyword evidence="3" id="KW-1185">Reference proteome</keyword>
<dbReference type="InterPro" id="IPR000182">
    <property type="entry name" value="GNAT_dom"/>
</dbReference>
<dbReference type="InterPro" id="IPR016181">
    <property type="entry name" value="Acyl_CoA_acyltransferase"/>
</dbReference>
<sequence>MSQQTFLKVPFVWEEPKPLIEISPRLTFEPVKALQDDRFISAVARVMAESVDASDQQRAAEPDFHAAVEMFLNSASEDFLYQDEWWQFGINEAGEIVGFVLPVIFAGCAKADLEEGTIYYMGVVPEYRGLGFGNDLLSRGTRILQEVGVWQVFCDTAVDNVRMISAFKQVGYRQYSEPWERPI</sequence>
<evidence type="ECO:0000313" key="2">
    <source>
        <dbReference type="EMBL" id="MBE9106086.1"/>
    </source>
</evidence>
<comment type="caution">
    <text evidence="2">The sequence shown here is derived from an EMBL/GenBank/DDBJ whole genome shotgun (WGS) entry which is preliminary data.</text>
</comment>
<dbReference type="SUPFAM" id="SSF55729">
    <property type="entry name" value="Acyl-CoA N-acyltransferases (Nat)"/>
    <property type="match status" value="1"/>
</dbReference>
<organism evidence="2 3">
    <name type="scientific">Nostoc cf. edaphicum LEGE 07299</name>
    <dbReference type="NCBI Taxonomy" id="2777974"/>
    <lineage>
        <taxon>Bacteria</taxon>
        <taxon>Bacillati</taxon>
        <taxon>Cyanobacteriota</taxon>
        <taxon>Cyanophyceae</taxon>
        <taxon>Nostocales</taxon>
        <taxon>Nostocaceae</taxon>
        <taxon>Nostoc</taxon>
    </lineage>
</organism>